<keyword evidence="3" id="KW-1185">Reference proteome</keyword>
<evidence type="ECO:0000313" key="3">
    <source>
        <dbReference type="Proteomes" id="UP000033423"/>
    </source>
</evidence>
<sequence length="277" mass="29786">MAYNVAANTTANPRFALITIADKIFMVTQDGQSATKKTLTIIKEGTGDGSVKVLMAVSTTITWNGNLGIVEYDFNTAVTLTADGNLTSDFYSWNGCDTVFENVCTIKMTESRRVAVKFNKKGDVVLTVTKTGTGDGKVTPSTGVFNWSGATGTATYSANTQVILLAEPDQVSKFIEWKGCDVPIGNQCTLTMTAAHGVTAEFKKSTGKARKDFDGDGKSDVLWQDIATGDYNGDGMNDMLWQNDSTGDVYMWTMDSTGTGYSDGTVDQGIPSDWSIY</sequence>
<protein>
    <submittedName>
        <fullName evidence="2">Peptidase S8/S53 subtilisin kexin sedolisin</fullName>
    </submittedName>
</protein>
<dbReference type="EMBL" id="LACI01002492">
    <property type="protein sequence ID" value="KJU81926.1"/>
    <property type="molecule type" value="Genomic_DNA"/>
</dbReference>
<dbReference type="AlphaFoldDB" id="A0A0F3GJ65"/>
<organism evidence="2 3">
    <name type="scientific">Candidatus Magnetobacterium bavaricum</name>
    <dbReference type="NCBI Taxonomy" id="29290"/>
    <lineage>
        <taxon>Bacteria</taxon>
        <taxon>Pseudomonadati</taxon>
        <taxon>Nitrospirota</taxon>
        <taxon>Thermodesulfovibrionia</taxon>
        <taxon>Thermodesulfovibrionales</taxon>
        <taxon>Candidatus Magnetobacteriaceae</taxon>
        <taxon>Candidatus Magnetobacterium</taxon>
    </lineage>
</organism>
<proteinExistence type="predicted"/>
<accession>A0A0F3GJ65</accession>
<gene>
    <name evidence="2" type="ORF">MBAV_005881</name>
</gene>
<dbReference type="InterPro" id="IPR028994">
    <property type="entry name" value="Integrin_alpha_N"/>
</dbReference>
<dbReference type="PATRIC" id="fig|29290.4.peg.7773"/>
<evidence type="ECO:0000259" key="1">
    <source>
        <dbReference type="Pfam" id="PF18998"/>
    </source>
</evidence>
<dbReference type="SUPFAM" id="SSF69318">
    <property type="entry name" value="Integrin alpha N-terminal domain"/>
    <property type="match status" value="1"/>
</dbReference>
<dbReference type="InterPro" id="IPR044060">
    <property type="entry name" value="Bacterial_rp_domain"/>
</dbReference>
<evidence type="ECO:0000313" key="2">
    <source>
        <dbReference type="EMBL" id="KJU81926.1"/>
    </source>
</evidence>
<reference evidence="2 3" key="1">
    <citation type="submission" date="2015-02" db="EMBL/GenBank/DDBJ databases">
        <title>Single-cell genomics of uncultivated deep-branching MTB reveals a conserved set of magnetosome genes.</title>
        <authorList>
            <person name="Kolinko S."/>
            <person name="Richter M."/>
            <person name="Glockner F.O."/>
            <person name="Brachmann A."/>
            <person name="Schuler D."/>
        </authorList>
    </citation>
    <scope>NUCLEOTIDE SEQUENCE [LARGE SCALE GENOMIC DNA]</scope>
    <source>
        <strain evidence="2">TM-1</strain>
    </source>
</reference>
<name>A0A0F3GJ65_9BACT</name>
<dbReference type="Proteomes" id="UP000033423">
    <property type="component" value="Unassembled WGS sequence"/>
</dbReference>
<feature type="domain" description="Bacterial repeat" evidence="1">
    <location>
        <begin position="127"/>
        <end position="205"/>
    </location>
</feature>
<dbReference type="Pfam" id="PF18998">
    <property type="entry name" value="Flg_new_2"/>
    <property type="match status" value="1"/>
</dbReference>
<comment type="caution">
    <text evidence="2">The sequence shown here is derived from an EMBL/GenBank/DDBJ whole genome shotgun (WGS) entry which is preliminary data.</text>
</comment>